<proteinExistence type="predicted"/>
<feature type="compositionally biased region" description="Low complexity" evidence="2">
    <location>
        <begin position="80"/>
        <end position="98"/>
    </location>
</feature>
<reference evidence="5" key="1">
    <citation type="submission" date="2012-12" db="EMBL/GenBank/DDBJ databases">
        <authorList>
            <person name="Hellsten U."/>
            <person name="Grimwood J."/>
            <person name="Chapman J.A."/>
            <person name="Shapiro H."/>
            <person name="Aerts A."/>
            <person name="Otillar R.P."/>
            <person name="Terry A.Y."/>
            <person name="Boore J.L."/>
            <person name="Simakov O."/>
            <person name="Marletaz F."/>
            <person name="Cho S.-J."/>
            <person name="Edsinger-Gonzales E."/>
            <person name="Havlak P."/>
            <person name="Kuo D.-H."/>
            <person name="Larsson T."/>
            <person name="Lv J."/>
            <person name="Arendt D."/>
            <person name="Savage R."/>
            <person name="Osoegawa K."/>
            <person name="de Jong P."/>
            <person name="Lindberg D.R."/>
            <person name="Seaver E.C."/>
            <person name="Weisblat D.A."/>
            <person name="Putnam N.H."/>
            <person name="Grigoriev I.V."/>
            <person name="Rokhsar D.S."/>
        </authorList>
    </citation>
    <scope>NUCLEOTIDE SEQUENCE</scope>
    <source>
        <strain evidence="5">I ESC-2004</strain>
    </source>
</reference>
<dbReference type="EMBL" id="KB310160">
    <property type="protein sequence ID" value="ELT92316.1"/>
    <property type="molecule type" value="Genomic_DNA"/>
</dbReference>
<dbReference type="InterPro" id="IPR036322">
    <property type="entry name" value="WD40_repeat_dom_sf"/>
</dbReference>
<feature type="region of interest" description="Disordered" evidence="2">
    <location>
        <begin position="1129"/>
        <end position="1170"/>
    </location>
</feature>
<dbReference type="EMBL" id="AMQN01013354">
    <property type="status" value="NOT_ANNOTATED_CDS"/>
    <property type="molecule type" value="Genomic_DNA"/>
</dbReference>
<evidence type="ECO:0000256" key="1">
    <source>
        <dbReference type="SAM" id="Coils"/>
    </source>
</evidence>
<accession>R7TLB1</accession>
<reference evidence="3 5" key="2">
    <citation type="journal article" date="2013" name="Nature">
        <title>Insights into bilaterian evolution from three spiralian genomes.</title>
        <authorList>
            <person name="Simakov O."/>
            <person name="Marletaz F."/>
            <person name="Cho S.J."/>
            <person name="Edsinger-Gonzales E."/>
            <person name="Havlak P."/>
            <person name="Hellsten U."/>
            <person name="Kuo D.H."/>
            <person name="Larsson T."/>
            <person name="Lv J."/>
            <person name="Arendt D."/>
            <person name="Savage R."/>
            <person name="Osoegawa K."/>
            <person name="de Jong P."/>
            <person name="Grimwood J."/>
            <person name="Chapman J.A."/>
            <person name="Shapiro H."/>
            <person name="Aerts A."/>
            <person name="Otillar R.P."/>
            <person name="Terry A.Y."/>
            <person name="Boore J.L."/>
            <person name="Grigoriev I.V."/>
            <person name="Lindberg D.R."/>
            <person name="Seaver E.C."/>
            <person name="Weisblat D.A."/>
            <person name="Putnam N.H."/>
            <person name="Rokhsar D.S."/>
        </authorList>
    </citation>
    <scope>NUCLEOTIDE SEQUENCE</scope>
    <source>
        <strain evidence="3 5">I ESC-2004</strain>
    </source>
</reference>
<dbReference type="Proteomes" id="UP000014760">
    <property type="component" value="Unassembled WGS sequence"/>
</dbReference>
<keyword evidence="5" id="KW-1185">Reference proteome</keyword>
<evidence type="ECO:0000313" key="4">
    <source>
        <dbReference type="EnsemblMetazoa" id="CapteP226912"/>
    </source>
</evidence>
<evidence type="ECO:0000313" key="3">
    <source>
        <dbReference type="EMBL" id="ELT92316.1"/>
    </source>
</evidence>
<keyword evidence="1" id="KW-0175">Coiled coil</keyword>
<feature type="region of interest" description="Disordered" evidence="2">
    <location>
        <begin position="392"/>
        <end position="429"/>
    </location>
</feature>
<dbReference type="EnsemblMetazoa" id="CapteT226912">
    <property type="protein sequence ID" value="CapteP226912"/>
    <property type="gene ID" value="CapteG226912"/>
</dbReference>
<gene>
    <name evidence="3" type="ORF">CAPTEDRAFT_226912</name>
</gene>
<name>R7TLB1_CAPTE</name>
<dbReference type="OMA" id="NYKFPIH"/>
<dbReference type="SUPFAM" id="SSF50978">
    <property type="entry name" value="WD40 repeat-like"/>
    <property type="match status" value="1"/>
</dbReference>
<dbReference type="InterPro" id="IPR015943">
    <property type="entry name" value="WD40/YVTN_repeat-like_dom_sf"/>
</dbReference>
<protein>
    <submittedName>
        <fullName evidence="3 4">Uncharacterized protein</fullName>
    </submittedName>
</protein>
<feature type="region of interest" description="Disordered" evidence="2">
    <location>
        <begin position="35"/>
        <end position="56"/>
    </location>
</feature>
<feature type="coiled-coil region" evidence="1">
    <location>
        <begin position="163"/>
        <end position="200"/>
    </location>
</feature>
<feature type="region of interest" description="Disordered" evidence="2">
    <location>
        <begin position="71"/>
        <end position="110"/>
    </location>
</feature>
<dbReference type="OrthoDB" id="199838at2759"/>
<evidence type="ECO:0000256" key="2">
    <source>
        <dbReference type="SAM" id="MobiDB-lite"/>
    </source>
</evidence>
<dbReference type="AlphaFoldDB" id="R7TLB1"/>
<feature type="region of interest" description="Disordered" evidence="2">
    <location>
        <begin position="1"/>
        <end position="21"/>
    </location>
</feature>
<reference evidence="4" key="3">
    <citation type="submission" date="2015-06" db="UniProtKB">
        <authorList>
            <consortium name="EnsemblMetazoa"/>
        </authorList>
    </citation>
    <scope>IDENTIFICATION</scope>
</reference>
<feature type="compositionally biased region" description="Polar residues" evidence="2">
    <location>
        <begin position="7"/>
        <end position="21"/>
    </location>
</feature>
<evidence type="ECO:0000313" key="5">
    <source>
        <dbReference type="Proteomes" id="UP000014760"/>
    </source>
</evidence>
<feature type="compositionally biased region" description="Basic and acidic residues" evidence="2">
    <location>
        <begin position="408"/>
        <end position="424"/>
    </location>
</feature>
<dbReference type="STRING" id="283909.R7TLB1"/>
<sequence>MSRELRSSSMSILGQDVTSPNSSSLLSLFILRGDSEEAESEGDLEDEEETSNDEMDRTKDLAFMVVHGNKTKALHSTPQSKDSPPLFSSSSSSSSFKNLDSHRSGSPQSISHVWTQLNRSTFLKDEISKQFGNGSAEQAELHYVDDDPSKRSSLMEAIMNKRNKEIIAKRENFTKLMDDLNQQRQQLLHAKERIEDRRRNVMASSPAFSYAGKQCQTPDNIRIFDVLLNQGHSNTDWSSRPSPLRRNEHVVEFNRTRRPYGGELGPQSFEAWQMEDYYLVRGLVEDEVDKFLDRYFRPNLGAEAERFSFQKETRAMFWEAGREFMDMTSYLQNKTDSYFMERAEDVAVGNERGRDPNEAAYTLVTRAFHGLVADRDKNRPDVWGHQQHLHLNGDVPEETPEGYPVCESDSKSAIKSDVSRSVSREEEEEEEEAELLHFHDIVPLDLRQIEPKLGESRTSRRKKDKYLRYMRREEFSATNLTMNIAKQCKGIYSARVSPNSQFIAIGTTHGDVVVYDFHFDPMRPVRAISNIQRKDDAIVDIVWSMDASQLITINQSGAMQVWSMTFSAGLLPYNPNGLDIRPDDAGILPEKLSQTMALDVSSSDFMFQKGPLAESGAQDRRKPLAPVIANFSPSLTLLGTQNTTFIALNNGDLLRCDMEKAFYGEEGNFKPSSMVLKPEVHTNEAACSEIGRNIPAQLFRRHKDIVILICFVDLLGDLITVDRKGYVFRWKYSKGNLASSNTNPSSKERQDLTSYDWYQPHLKYKLDMAKTMYTPVSNTQPSVVFTHRQNVSQEQLQRERAQAEKIIESLDLGDPWHQEFFPHKSIVTQVFAPREKIPDSGSTFHIVTRHALSEQLSTYLKRVYKPVKVPSTKFLCALQTPDGSAIMFMLLFPEYPPKEAHISIVLLDLHSMKLKNWRRDIDIDNAAMYQQLLEEDAVACDITRGFGTTGSQYLFVNIAGNLSAYSMNTGLKVLRTEDPKFPIDDGFDGLRLSSRGYTLAPSAQLATLSVNGRFYVLAYTDDPRTKKIMNPLQISVLELADENQENERQLMHKALEIWKQHPVLPPPEIRMDTVTTELADVQPIEVYVQSLLMDIVDYAVTQRAGGFLDNSATAAEDRLRHYERLLHQWQAKQGPSSKSPSRSRAPNSRLPAASSAASTPSHPSRRGHRL</sequence>
<feature type="compositionally biased region" description="Acidic residues" evidence="2">
    <location>
        <begin position="36"/>
        <end position="53"/>
    </location>
</feature>
<dbReference type="HOGENOM" id="CLU_274195_0_0_1"/>
<feature type="compositionally biased region" description="Low complexity" evidence="2">
    <location>
        <begin position="1135"/>
        <end position="1162"/>
    </location>
</feature>
<dbReference type="Gene3D" id="2.130.10.10">
    <property type="entry name" value="YVTN repeat-like/Quinoprotein amine dehydrogenase"/>
    <property type="match status" value="1"/>
</dbReference>
<organism evidence="3">
    <name type="scientific">Capitella teleta</name>
    <name type="common">Polychaete worm</name>
    <dbReference type="NCBI Taxonomy" id="283909"/>
    <lineage>
        <taxon>Eukaryota</taxon>
        <taxon>Metazoa</taxon>
        <taxon>Spiralia</taxon>
        <taxon>Lophotrochozoa</taxon>
        <taxon>Annelida</taxon>
        <taxon>Polychaeta</taxon>
        <taxon>Sedentaria</taxon>
        <taxon>Scolecida</taxon>
        <taxon>Capitellidae</taxon>
        <taxon>Capitella</taxon>
    </lineage>
</organism>